<dbReference type="InterPro" id="IPR011343">
    <property type="entry name" value="DeoC"/>
</dbReference>
<evidence type="ECO:0000256" key="8">
    <source>
        <dbReference type="SAM" id="MobiDB-lite"/>
    </source>
</evidence>
<comment type="function">
    <text evidence="6 7">Catalyzes a reversible aldol reaction between acetaldehyde and D-glyceraldehyde 3-phosphate to generate 2-deoxy-D-ribose 5-phosphate.</text>
</comment>
<dbReference type="PANTHER" id="PTHR10889">
    <property type="entry name" value="DEOXYRIBOSE-PHOSPHATE ALDOLASE"/>
    <property type="match status" value="1"/>
</dbReference>
<dbReference type="HAMAP" id="MF_00114">
    <property type="entry name" value="DeoC_type1"/>
    <property type="match status" value="1"/>
</dbReference>
<dbReference type="SUPFAM" id="SSF51569">
    <property type="entry name" value="Aldolase"/>
    <property type="match status" value="1"/>
</dbReference>
<dbReference type="NCBIfam" id="TIGR00126">
    <property type="entry name" value="deoC"/>
    <property type="match status" value="1"/>
</dbReference>
<keyword evidence="3 7" id="KW-0456">Lyase</keyword>
<organism evidence="9 10">
    <name type="scientific">Mycobacteroides abscessus subsp. massiliense</name>
    <dbReference type="NCBI Taxonomy" id="1962118"/>
    <lineage>
        <taxon>Bacteria</taxon>
        <taxon>Bacillati</taxon>
        <taxon>Actinomycetota</taxon>
        <taxon>Actinomycetes</taxon>
        <taxon>Mycobacteriales</taxon>
        <taxon>Mycobacteriaceae</taxon>
        <taxon>Mycobacteroides</taxon>
        <taxon>Mycobacteroides abscessus</taxon>
    </lineage>
</organism>
<dbReference type="GO" id="GO:0004139">
    <property type="term" value="F:deoxyribose-phosphate aldolase activity"/>
    <property type="evidence" value="ECO:0007669"/>
    <property type="project" value="UniProtKB-UniRule"/>
</dbReference>
<evidence type="ECO:0000313" key="10">
    <source>
        <dbReference type="Proteomes" id="UP000190074"/>
    </source>
</evidence>
<dbReference type="SMART" id="SM01133">
    <property type="entry name" value="DeoC"/>
    <property type="match status" value="1"/>
</dbReference>
<comment type="catalytic activity">
    <reaction evidence="5 7">
        <text>2-deoxy-D-ribose 5-phosphate = D-glyceraldehyde 3-phosphate + acetaldehyde</text>
        <dbReference type="Rhea" id="RHEA:12821"/>
        <dbReference type="ChEBI" id="CHEBI:15343"/>
        <dbReference type="ChEBI" id="CHEBI:59776"/>
        <dbReference type="ChEBI" id="CHEBI:62877"/>
        <dbReference type="EC" id="4.1.2.4"/>
    </reaction>
</comment>
<dbReference type="EMBL" id="FVGW01000001">
    <property type="protein sequence ID" value="SKL56350.1"/>
    <property type="molecule type" value="Genomic_DNA"/>
</dbReference>
<dbReference type="InterPro" id="IPR028581">
    <property type="entry name" value="DeoC_typeI"/>
</dbReference>
<evidence type="ECO:0000256" key="4">
    <source>
        <dbReference type="ARBA" id="ARBA00023270"/>
    </source>
</evidence>
<comment type="similarity">
    <text evidence="1 7">Belongs to the DeoC/FbaB aldolase family. DeoC type 1 subfamily.</text>
</comment>
<keyword evidence="2 7" id="KW-0963">Cytoplasm</keyword>
<comment type="pathway">
    <text evidence="7">Carbohydrate degradation; 2-deoxy-D-ribose 1-phosphate degradation; D-glyceraldehyde 3-phosphate and acetaldehyde from 2-deoxy-alpha-D-ribose 1-phosphate: step 2/2.</text>
</comment>
<dbReference type="GO" id="GO:0016052">
    <property type="term" value="P:carbohydrate catabolic process"/>
    <property type="evidence" value="ECO:0007669"/>
    <property type="project" value="TreeGrafter"/>
</dbReference>
<feature type="region of interest" description="Disordered" evidence="8">
    <location>
        <begin position="22"/>
        <end position="63"/>
    </location>
</feature>
<dbReference type="Gene3D" id="3.20.20.70">
    <property type="entry name" value="Aldolase class I"/>
    <property type="match status" value="1"/>
</dbReference>
<reference evidence="9 10" key="1">
    <citation type="submission" date="2016-11" db="EMBL/GenBank/DDBJ databases">
        <authorList>
            <consortium name="Pathogen Informatics"/>
        </authorList>
    </citation>
    <scope>NUCLEOTIDE SEQUENCE [LARGE SCALE GENOMIC DNA]</scope>
    <source>
        <strain evidence="9 10">911</strain>
    </source>
</reference>
<proteinExistence type="inferred from homology"/>
<sequence length="323" mass="33017">MCGRCDLRGVGQRLGLADQIGAVASSQREGQPGTGRGQCGEAIGSENPGRPGIPRIGDHERPGLVKGRERDRTLMLGSHVCDASPMTEPRTDSVGTPAVWPTRKEVAALIDHTLLKPEATPEDVRALVAEAVDLGVLAVCVSPSMLPVHLPEGVEKLLVAAVAGFPSGKHVSSIKAHEAALAVAAGAAEIDMVIDVGAAVAGDFAAVQADIEAVRRAVPSATLKVIIESAALLERSGAEAVRQACRVSEAAGADFVKTSTGFHPSGGATVEAVRIMAETVGDRLQVKASGGIRTAQDAAAMLEAGATRLGLSSSRAVLDGFPV</sequence>
<dbReference type="InterPro" id="IPR013785">
    <property type="entry name" value="Aldolase_TIM"/>
</dbReference>
<feature type="active site" description="Proton donor/acceptor" evidence="7">
    <location>
        <position position="191"/>
    </location>
</feature>
<evidence type="ECO:0000313" key="9">
    <source>
        <dbReference type="EMBL" id="SKL56350.1"/>
    </source>
</evidence>
<protein>
    <recommendedName>
        <fullName evidence="7">Deoxyribose-phosphate aldolase</fullName>
        <shortName evidence="7">DERA</shortName>
        <ecNumber evidence="7">4.1.2.4</ecNumber>
    </recommendedName>
    <alternativeName>
        <fullName evidence="7">2-deoxy-D-ribose 5-phosphate aldolase</fullName>
    </alternativeName>
    <alternativeName>
        <fullName evidence="7">Phosphodeoxyriboaldolase</fullName>
        <shortName evidence="7">Deoxyriboaldolase</shortName>
    </alternativeName>
</protein>
<dbReference type="InterPro" id="IPR002915">
    <property type="entry name" value="DeoC/FbaB/LacD_aldolase"/>
</dbReference>
<dbReference type="FunFam" id="3.20.20.70:FF:000044">
    <property type="entry name" value="Deoxyribose-phosphate aldolase"/>
    <property type="match status" value="1"/>
</dbReference>
<gene>
    <name evidence="7 9" type="primary">deoC</name>
    <name evidence="9" type="ORF">SAMEA2259716_01046</name>
</gene>
<dbReference type="AlphaFoldDB" id="A0A1U5XN73"/>
<comment type="subcellular location">
    <subcellularLocation>
        <location evidence="7">Cytoplasm</location>
    </subcellularLocation>
</comment>
<dbReference type="UniPathway" id="UPA00002">
    <property type="reaction ID" value="UER00468"/>
</dbReference>
<evidence type="ECO:0000256" key="6">
    <source>
        <dbReference type="ARBA" id="ARBA00056337"/>
    </source>
</evidence>
<dbReference type="Proteomes" id="UP000190074">
    <property type="component" value="Unassembled WGS sequence"/>
</dbReference>
<evidence type="ECO:0000256" key="5">
    <source>
        <dbReference type="ARBA" id="ARBA00048791"/>
    </source>
</evidence>
<dbReference type="GO" id="GO:0009264">
    <property type="term" value="P:deoxyribonucleotide catabolic process"/>
    <property type="evidence" value="ECO:0007669"/>
    <property type="project" value="UniProtKB-UniRule"/>
</dbReference>
<evidence type="ECO:0000256" key="7">
    <source>
        <dbReference type="HAMAP-Rule" id="MF_00114"/>
    </source>
</evidence>
<dbReference type="GO" id="GO:0006018">
    <property type="term" value="P:2-deoxyribose 1-phosphate catabolic process"/>
    <property type="evidence" value="ECO:0007669"/>
    <property type="project" value="UniProtKB-UniRule"/>
</dbReference>
<evidence type="ECO:0000256" key="1">
    <source>
        <dbReference type="ARBA" id="ARBA00010936"/>
    </source>
</evidence>
<dbReference type="EC" id="4.1.2.4" evidence="7"/>
<evidence type="ECO:0000256" key="2">
    <source>
        <dbReference type="ARBA" id="ARBA00022490"/>
    </source>
</evidence>
<feature type="active site" description="Proton donor/acceptor" evidence="7">
    <location>
        <position position="287"/>
    </location>
</feature>
<dbReference type="GO" id="GO:0005737">
    <property type="term" value="C:cytoplasm"/>
    <property type="evidence" value="ECO:0007669"/>
    <property type="project" value="UniProtKB-SubCell"/>
</dbReference>
<name>A0A1U5XN73_9MYCO</name>
<dbReference type="Pfam" id="PF01791">
    <property type="entry name" value="DeoC"/>
    <property type="match status" value="1"/>
</dbReference>
<dbReference type="CDD" id="cd00959">
    <property type="entry name" value="DeoC"/>
    <property type="match status" value="1"/>
</dbReference>
<dbReference type="PANTHER" id="PTHR10889:SF1">
    <property type="entry name" value="DEOXYRIBOSE-PHOSPHATE ALDOLASE"/>
    <property type="match status" value="1"/>
</dbReference>
<evidence type="ECO:0000256" key="3">
    <source>
        <dbReference type="ARBA" id="ARBA00023239"/>
    </source>
</evidence>
<keyword evidence="4 7" id="KW-0704">Schiff base</keyword>
<accession>A0A1U5XN73</accession>
<feature type="active site" description="Schiff-base intermediate with acetaldehyde" evidence="7">
    <location>
        <position position="257"/>
    </location>
</feature>